<dbReference type="Pfam" id="PF00929">
    <property type="entry name" value="RNase_T"/>
    <property type="match status" value="1"/>
</dbReference>
<protein>
    <submittedName>
        <fullName evidence="6">DNA polymerase III subunit epsilon</fullName>
    </submittedName>
</protein>
<dbReference type="PANTHER" id="PTHR30231">
    <property type="entry name" value="DNA POLYMERASE III SUBUNIT EPSILON"/>
    <property type="match status" value="1"/>
</dbReference>
<keyword evidence="3" id="KW-0269">Exonuclease</keyword>
<dbReference type="GO" id="GO:0003676">
    <property type="term" value="F:nucleic acid binding"/>
    <property type="evidence" value="ECO:0007669"/>
    <property type="project" value="InterPro"/>
</dbReference>
<evidence type="ECO:0000313" key="6">
    <source>
        <dbReference type="EMBL" id="KTD84741.1"/>
    </source>
</evidence>
<dbReference type="CDD" id="cd06130">
    <property type="entry name" value="DNA_pol_III_epsilon_like"/>
    <property type="match status" value="1"/>
</dbReference>
<dbReference type="EMBL" id="LCZJ02000033">
    <property type="protein sequence ID" value="KTD84741.1"/>
    <property type="molecule type" value="Genomic_DNA"/>
</dbReference>
<name>A0A0W1ATW7_9BACL</name>
<feature type="domain" description="Exonuclease" evidence="5">
    <location>
        <begin position="2"/>
        <end position="165"/>
    </location>
</feature>
<proteinExistence type="predicted"/>
<dbReference type="RefSeq" id="WP_060625447.1">
    <property type="nucleotide sequence ID" value="NZ_LCZJ02000033.1"/>
</dbReference>
<evidence type="ECO:0000313" key="7">
    <source>
        <dbReference type="Proteomes" id="UP000054709"/>
    </source>
</evidence>
<dbReference type="Proteomes" id="UP000054709">
    <property type="component" value="Unassembled WGS sequence"/>
</dbReference>
<evidence type="ECO:0000256" key="2">
    <source>
        <dbReference type="ARBA" id="ARBA00022801"/>
    </source>
</evidence>
<comment type="caution">
    <text evidence="6">The sequence shown here is derived from an EMBL/GenBank/DDBJ whole genome shotgun (WGS) entry which is preliminary data.</text>
</comment>
<feature type="region of interest" description="Disordered" evidence="4">
    <location>
        <begin position="192"/>
        <end position="218"/>
    </location>
</feature>
<dbReference type="PANTHER" id="PTHR30231:SF42">
    <property type="entry name" value="EXONUCLEASE"/>
    <property type="match status" value="1"/>
</dbReference>
<evidence type="ECO:0000256" key="1">
    <source>
        <dbReference type="ARBA" id="ARBA00022722"/>
    </source>
</evidence>
<keyword evidence="1" id="KW-0540">Nuclease</keyword>
<dbReference type="AlphaFoldDB" id="A0A0W1ATW7"/>
<keyword evidence="7" id="KW-1185">Reference proteome</keyword>
<organism evidence="6 7">
    <name type="scientific">Paenibacillus etheri</name>
    <dbReference type="NCBI Taxonomy" id="1306852"/>
    <lineage>
        <taxon>Bacteria</taxon>
        <taxon>Bacillati</taxon>
        <taxon>Bacillota</taxon>
        <taxon>Bacilli</taxon>
        <taxon>Bacillales</taxon>
        <taxon>Paenibacillaceae</taxon>
        <taxon>Paenibacillus</taxon>
    </lineage>
</organism>
<dbReference type="GO" id="GO:0008408">
    <property type="term" value="F:3'-5' exonuclease activity"/>
    <property type="evidence" value="ECO:0007669"/>
    <property type="project" value="TreeGrafter"/>
</dbReference>
<dbReference type="GO" id="GO:0005829">
    <property type="term" value="C:cytosol"/>
    <property type="evidence" value="ECO:0007669"/>
    <property type="project" value="TreeGrafter"/>
</dbReference>
<dbReference type="FunFam" id="3.30.420.10:FF:000045">
    <property type="entry name" value="3'-5' exonuclease DinG"/>
    <property type="match status" value="1"/>
</dbReference>
<dbReference type="OrthoDB" id="9803913at2"/>
<dbReference type="InterPro" id="IPR012337">
    <property type="entry name" value="RNaseH-like_sf"/>
</dbReference>
<dbReference type="SMART" id="SM00479">
    <property type="entry name" value="EXOIII"/>
    <property type="match status" value="1"/>
</dbReference>
<dbReference type="InterPro" id="IPR036397">
    <property type="entry name" value="RNaseH_sf"/>
</dbReference>
<evidence type="ECO:0000259" key="5">
    <source>
        <dbReference type="SMART" id="SM00479"/>
    </source>
</evidence>
<sequence>MDFIAIDFETANSSRSSACALGLVEVKDGVITAEHSWLIDPEQRFDGMNISIHGITPSMVIGQPTFHELWPTVEPMLHGQIVVAHNAAFDMSVLRYCLDGMSISYPSFQYLCTYLLGKKMLPELPSHKLNVVSEHFGIELKHHDALDDARAAAAILVKLMEQEEHYDPLLLSASQGYASGTMFAGGYTPFSARKNKPAKKQGTKHKPSIYSSRATLSK</sequence>
<dbReference type="InterPro" id="IPR013520">
    <property type="entry name" value="Ribonucl_H"/>
</dbReference>
<feature type="compositionally biased region" description="Polar residues" evidence="4">
    <location>
        <begin position="209"/>
        <end position="218"/>
    </location>
</feature>
<gene>
    <name evidence="6" type="ORF">UQ64_24155</name>
</gene>
<feature type="compositionally biased region" description="Basic residues" evidence="4">
    <location>
        <begin position="193"/>
        <end position="207"/>
    </location>
</feature>
<evidence type="ECO:0000256" key="4">
    <source>
        <dbReference type="SAM" id="MobiDB-lite"/>
    </source>
</evidence>
<accession>A0A0W1ATW7</accession>
<keyword evidence="2" id="KW-0378">Hydrolase</keyword>
<dbReference type="SUPFAM" id="SSF53098">
    <property type="entry name" value="Ribonuclease H-like"/>
    <property type="match status" value="1"/>
</dbReference>
<evidence type="ECO:0000256" key="3">
    <source>
        <dbReference type="ARBA" id="ARBA00022839"/>
    </source>
</evidence>
<dbReference type="Gene3D" id="3.30.420.10">
    <property type="entry name" value="Ribonuclease H-like superfamily/Ribonuclease H"/>
    <property type="match status" value="1"/>
</dbReference>
<reference evidence="6 7" key="1">
    <citation type="journal article" date="2015" name="Int. Biodeterior. Biodegradation">
        <title>Physiological and genetic screening methods for the isolation of methyl tert-butyl ether-degrading bacteria for bioremediation purposes.</title>
        <authorList>
            <person name="Guisado I.M."/>
            <person name="Purswani J."/>
            <person name="Gonzalez Lopez J."/>
            <person name="Pozo C."/>
        </authorList>
    </citation>
    <scope>NUCLEOTIDE SEQUENCE [LARGE SCALE GENOMIC DNA]</scope>
    <source>
        <strain evidence="6 7">SH7</strain>
    </source>
</reference>